<dbReference type="AlphaFoldDB" id="A0AA84ZW05"/>
<keyword evidence="4" id="KW-0325">Glycoprotein</keyword>
<sequence>MKNLIFLTITYQLVVAIWPITTFTYNNIDNSINNNCGKNFQFKPNRIILTQKSISAECYFMCCNTNECSTAIFESKATQSCFMFDCRQPGQCFYSSHSNYDTIVLEESNGNQSLKNKGN</sequence>
<proteinExistence type="predicted"/>
<dbReference type="InterPro" id="IPR011106">
    <property type="entry name" value="MANSC_N"/>
</dbReference>
<dbReference type="SMART" id="SM00765">
    <property type="entry name" value="MANEC"/>
    <property type="match status" value="1"/>
</dbReference>
<reference evidence="8" key="1">
    <citation type="submission" date="2023-11" db="UniProtKB">
        <authorList>
            <consortium name="WormBaseParasite"/>
        </authorList>
    </citation>
    <scope>IDENTIFICATION</scope>
</reference>
<evidence type="ECO:0000313" key="8">
    <source>
        <dbReference type="WBParaSite" id="SMRG1_48800.1"/>
    </source>
</evidence>
<evidence type="ECO:0000256" key="1">
    <source>
        <dbReference type="ARBA" id="ARBA00004370"/>
    </source>
</evidence>
<dbReference type="Pfam" id="PF07502">
    <property type="entry name" value="MANEC"/>
    <property type="match status" value="1"/>
</dbReference>
<feature type="signal peptide" evidence="5">
    <location>
        <begin position="1"/>
        <end position="16"/>
    </location>
</feature>
<name>A0AA84ZW05_9TREM</name>
<dbReference type="InterPro" id="IPR013980">
    <property type="entry name" value="MANSC_dom"/>
</dbReference>
<organism evidence="7 8">
    <name type="scientific">Schistosoma margrebowiei</name>
    <dbReference type="NCBI Taxonomy" id="48269"/>
    <lineage>
        <taxon>Eukaryota</taxon>
        <taxon>Metazoa</taxon>
        <taxon>Spiralia</taxon>
        <taxon>Lophotrochozoa</taxon>
        <taxon>Platyhelminthes</taxon>
        <taxon>Trematoda</taxon>
        <taxon>Digenea</taxon>
        <taxon>Strigeidida</taxon>
        <taxon>Schistosomatoidea</taxon>
        <taxon>Schistosomatidae</taxon>
        <taxon>Schistosoma</taxon>
    </lineage>
</organism>
<feature type="domain" description="MANSC" evidence="6">
    <location>
        <begin position="24"/>
        <end position="103"/>
    </location>
</feature>
<evidence type="ECO:0000256" key="2">
    <source>
        <dbReference type="ARBA" id="ARBA00022729"/>
    </source>
</evidence>
<keyword evidence="3" id="KW-0472">Membrane</keyword>
<evidence type="ECO:0000256" key="5">
    <source>
        <dbReference type="SAM" id="SignalP"/>
    </source>
</evidence>
<dbReference type="WBParaSite" id="SMRG1_48800.1">
    <property type="protein sequence ID" value="SMRG1_48800.1"/>
    <property type="gene ID" value="SMRG1_48800"/>
</dbReference>
<keyword evidence="2 5" id="KW-0732">Signal</keyword>
<evidence type="ECO:0000256" key="4">
    <source>
        <dbReference type="ARBA" id="ARBA00023180"/>
    </source>
</evidence>
<feature type="chain" id="PRO_5041720611" description="MANSC domain-containing protein" evidence="5">
    <location>
        <begin position="17"/>
        <end position="119"/>
    </location>
</feature>
<evidence type="ECO:0000259" key="6">
    <source>
        <dbReference type="PROSITE" id="PS50986"/>
    </source>
</evidence>
<accession>A0AA84ZW05</accession>
<dbReference type="Proteomes" id="UP000050790">
    <property type="component" value="Unassembled WGS sequence"/>
</dbReference>
<evidence type="ECO:0000256" key="3">
    <source>
        <dbReference type="ARBA" id="ARBA00023136"/>
    </source>
</evidence>
<evidence type="ECO:0000313" key="7">
    <source>
        <dbReference type="Proteomes" id="UP000050790"/>
    </source>
</evidence>
<dbReference type="PROSITE" id="PS50986">
    <property type="entry name" value="MANSC"/>
    <property type="match status" value="1"/>
</dbReference>
<dbReference type="GO" id="GO:0016020">
    <property type="term" value="C:membrane"/>
    <property type="evidence" value="ECO:0007669"/>
    <property type="project" value="UniProtKB-SubCell"/>
</dbReference>
<comment type="subcellular location">
    <subcellularLocation>
        <location evidence="1">Membrane</location>
    </subcellularLocation>
</comment>
<protein>
    <recommendedName>
        <fullName evidence="6">MANSC domain-containing protein</fullName>
    </recommendedName>
</protein>